<sequence length="48" mass="4880">MSLATAGATMAEFGLTVAGIAAAFWGFLAGALVSVILSFTLRRRHPGA</sequence>
<accession>A0ABV8XVE9</accession>
<reference evidence="3" key="1">
    <citation type="journal article" date="2019" name="Int. J. Syst. Evol. Microbiol.">
        <title>The Global Catalogue of Microorganisms (GCM) 10K type strain sequencing project: providing services to taxonomists for standard genome sequencing and annotation.</title>
        <authorList>
            <consortium name="The Broad Institute Genomics Platform"/>
            <consortium name="The Broad Institute Genome Sequencing Center for Infectious Disease"/>
            <person name="Wu L."/>
            <person name="Ma J."/>
        </authorList>
    </citation>
    <scope>NUCLEOTIDE SEQUENCE [LARGE SCALE GENOMIC DNA]</scope>
    <source>
        <strain evidence="3">CGMCC 1.12125</strain>
    </source>
</reference>
<organism evidence="2 3">
    <name type="scientific">Citricoccus alkalitolerans</name>
    <dbReference type="NCBI Taxonomy" id="246603"/>
    <lineage>
        <taxon>Bacteria</taxon>
        <taxon>Bacillati</taxon>
        <taxon>Actinomycetota</taxon>
        <taxon>Actinomycetes</taxon>
        <taxon>Micrococcales</taxon>
        <taxon>Micrococcaceae</taxon>
        <taxon>Citricoccus</taxon>
    </lineage>
</organism>
<dbReference type="Proteomes" id="UP001595965">
    <property type="component" value="Unassembled WGS sequence"/>
</dbReference>
<keyword evidence="3" id="KW-1185">Reference proteome</keyword>
<name>A0ABV8XVE9_9MICC</name>
<keyword evidence="1" id="KW-0812">Transmembrane</keyword>
<protein>
    <submittedName>
        <fullName evidence="2">Uncharacterized protein</fullName>
    </submittedName>
</protein>
<keyword evidence="1" id="KW-1133">Transmembrane helix</keyword>
<evidence type="ECO:0000256" key="1">
    <source>
        <dbReference type="SAM" id="Phobius"/>
    </source>
</evidence>
<feature type="transmembrane region" description="Helical" evidence="1">
    <location>
        <begin position="20"/>
        <end position="41"/>
    </location>
</feature>
<gene>
    <name evidence="2" type="ORF">ACFO0K_07745</name>
</gene>
<keyword evidence="1" id="KW-0472">Membrane</keyword>
<dbReference type="RefSeq" id="WP_344228150.1">
    <property type="nucleotide sequence ID" value="NZ_BAAALH010000002.1"/>
</dbReference>
<evidence type="ECO:0000313" key="2">
    <source>
        <dbReference type="EMBL" id="MFC4429571.1"/>
    </source>
</evidence>
<dbReference type="EMBL" id="JBHSEN010000001">
    <property type="protein sequence ID" value="MFC4429571.1"/>
    <property type="molecule type" value="Genomic_DNA"/>
</dbReference>
<evidence type="ECO:0000313" key="3">
    <source>
        <dbReference type="Proteomes" id="UP001595965"/>
    </source>
</evidence>
<comment type="caution">
    <text evidence="2">The sequence shown here is derived from an EMBL/GenBank/DDBJ whole genome shotgun (WGS) entry which is preliminary data.</text>
</comment>
<proteinExistence type="predicted"/>